<gene>
    <name evidence="2" type="ORF">PGTG_06734</name>
</gene>
<evidence type="ECO:0000256" key="1">
    <source>
        <dbReference type="SAM" id="MobiDB-lite"/>
    </source>
</evidence>
<feature type="compositionally biased region" description="Basic residues" evidence="1">
    <location>
        <begin position="15"/>
        <end position="27"/>
    </location>
</feature>
<feature type="compositionally biased region" description="Basic residues" evidence="1">
    <location>
        <begin position="73"/>
        <end position="85"/>
    </location>
</feature>
<dbReference type="OMA" id="PRACAIN"/>
<evidence type="ECO:0000313" key="3">
    <source>
        <dbReference type="Proteomes" id="UP000008783"/>
    </source>
</evidence>
<reference key="1">
    <citation type="submission" date="2007-01" db="EMBL/GenBank/DDBJ databases">
        <title>The Genome Sequence of Puccinia graminis f. sp. tritici Strain CRL 75-36-700-3.</title>
        <authorList>
            <consortium name="The Broad Institute Genome Sequencing Platform"/>
            <person name="Birren B."/>
            <person name="Lander E."/>
            <person name="Galagan J."/>
            <person name="Nusbaum C."/>
            <person name="Devon K."/>
            <person name="Cuomo C."/>
            <person name="Jaffe D."/>
            <person name="Butler J."/>
            <person name="Alvarez P."/>
            <person name="Gnerre S."/>
            <person name="Grabherr M."/>
            <person name="Mauceli E."/>
            <person name="Brockman W."/>
            <person name="Young S."/>
            <person name="LaButti K."/>
            <person name="Sykes S."/>
            <person name="DeCaprio D."/>
            <person name="Crawford M."/>
            <person name="Koehrsen M."/>
            <person name="Engels R."/>
            <person name="Montgomery P."/>
            <person name="Pearson M."/>
            <person name="Howarth C."/>
            <person name="Larson L."/>
            <person name="White J."/>
            <person name="Zeng Q."/>
            <person name="Kodira C."/>
            <person name="Yandava C."/>
            <person name="Alvarado L."/>
            <person name="O'Leary S."/>
            <person name="Szabo L."/>
            <person name="Dean R."/>
            <person name="Schein J."/>
        </authorList>
    </citation>
    <scope>NUCLEOTIDE SEQUENCE</scope>
    <source>
        <strain>CRL 75-36-700-3</strain>
    </source>
</reference>
<accession>E3K8Q4</accession>
<dbReference type="HOGENOM" id="CLU_1732383_0_0_1"/>
<dbReference type="OrthoDB" id="1030028at2759"/>
<organism evidence="2 3">
    <name type="scientific">Puccinia graminis f. sp. tritici (strain CRL 75-36-700-3 / race SCCL)</name>
    <name type="common">Black stem rust fungus</name>
    <dbReference type="NCBI Taxonomy" id="418459"/>
    <lineage>
        <taxon>Eukaryota</taxon>
        <taxon>Fungi</taxon>
        <taxon>Dikarya</taxon>
        <taxon>Basidiomycota</taxon>
        <taxon>Pucciniomycotina</taxon>
        <taxon>Pucciniomycetes</taxon>
        <taxon>Pucciniales</taxon>
        <taxon>Pucciniaceae</taxon>
        <taxon>Puccinia</taxon>
    </lineage>
</organism>
<evidence type="ECO:0000313" key="2">
    <source>
        <dbReference type="EMBL" id="EFP80778.1"/>
    </source>
</evidence>
<dbReference type="InParanoid" id="E3K8Q4"/>
<dbReference type="VEuPathDB" id="FungiDB:PGTG_06734"/>
<protein>
    <submittedName>
        <fullName evidence="2">Uncharacterized protein</fullName>
    </submittedName>
</protein>
<dbReference type="KEGG" id="pgr:PGTG_06734"/>
<dbReference type="AlphaFoldDB" id="E3K8Q4"/>
<dbReference type="EMBL" id="DS178276">
    <property type="protein sequence ID" value="EFP80778.1"/>
    <property type="molecule type" value="Genomic_DNA"/>
</dbReference>
<reference evidence="3" key="2">
    <citation type="journal article" date="2011" name="Proc. Natl. Acad. Sci. U.S.A.">
        <title>Obligate biotrophy features unraveled by the genomic analysis of rust fungi.</title>
        <authorList>
            <person name="Duplessis S."/>
            <person name="Cuomo C.A."/>
            <person name="Lin Y.-C."/>
            <person name="Aerts A."/>
            <person name="Tisserant E."/>
            <person name="Veneault-Fourrey C."/>
            <person name="Joly D.L."/>
            <person name="Hacquard S."/>
            <person name="Amselem J."/>
            <person name="Cantarel B.L."/>
            <person name="Chiu R."/>
            <person name="Coutinho P.M."/>
            <person name="Feau N."/>
            <person name="Field M."/>
            <person name="Frey P."/>
            <person name="Gelhaye E."/>
            <person name="Goldberg J."/>
            <person name="Grabherr M.G."/>
            <person name="Kodira C.D."/>
            <person name="Kohler A."/>
            <person name="Kuees U."/>
            <person name="Lindquist E.A."/>
            <person name="Lucas S.M."/>
            <person name="Mago R."/>
            <person name="Mauceli E."/>
            <person name="Morin E."/>
            <person name="Murat C."/>
            <person name="Pangilinan J.L."/>
            <person name="Park R."/>
            <person name="Pearson M."/>
            <person name="Quesneville H."/>
            <person name="Rouhier N."/>
            <person name="Sakthikumar S."/>
            <person name="Salamov A.A."/>
            <person name="Schmutz J."/>
            <person name="Selles B."/>
            <person name="Shapiro H."/>
            <person name="Tanguay P."/>
            <person name="Tuskan G.A."/>
            <person name="Henrissat B."/>
            <person name="Van de Peer Y."/>
            <person name="Rouze P."/>
            <person name="Ellis J.G."/>
            <person name="Dodds P.N."/>
            <person name="Schein J.E."/>
            <person name="Zhong S."/>
            <person name="Hamelin R.C."/>
            <person name="Grigoriev I.V."/>
            <person name="Szabo L.J."/>
            <person name="Martin F."/>
        </authorList>
    </citation>
    <scope>NUCLEOTIDE SEQUENCE [LARGE SCALE GENOMIC DNA]</scope>
    <source>
        <strain evidence="3">CRL 75-36-700-3 / race SCCL</strain>
    </source>
</reference>
<feature type="compositionally biased region" description="Basic and acidic residues" evidence="1">
    <location>
        <begin position="90"/>
        <end position="104"/>
    </location>
</feature>
<feature type="compositionally biased region" description="Basic and acidic residues" evidence="1">
    <location>
        <begin position="135"/>
        <end position="151"/>
    </location>
</feature>
<dbReference type="Proteomes" id="UP000008783">
    <property type="component" value="Unassembled WGS sequence"/>
</dbReference>
<feature type="region of interest" description="Disordered" evidence="1">
    <location>
        <begin position="120"/>
        <end position="151"/>
    </location>
</feature>
<sequence>MPPKSTTKSAASKTLPKKQTVKPKKIKACLIKVLDDEVNKKGEIPSKKTKLDVQEEDKQKSQPSKNSTDKPTKKPRKGGPAKKKVPANDNSDKEEASKRAPNYKDDEDIELCRLWLEITKDPLNSTNKKVPPNNDSDKEEASKRAPNYKDD</sequence>
<keyword evidence="3" id="KW-1185">Reference proteome</keyword>
<name>E3K8Q4_PUCGT</name>
<feature type="region of interest" description="Disordered" evidence="1">
    <location>
        <begin position="1"/>
        <end position="106"/>
    </location>
</feature>
<dbReference type="RefSeq" id="XP_003325197.1">
    <property type="nucleotide sequence ID" value="XM_003325149.1"/>
</dbReference>
<proteinExistence type="predicted"/>
<feature type="compositionally biased region" description="Basic and acidic residues" evidence="1">
    <location>
        <begin position="33"/>
        <end position="60"/>
    </location>
</feature>
<dbReference type="GeneID" id="10539798"/>
<feature type="compositionally biased region" description="Polar residues" evidence="1">
    <location>
        <begin position="1"/>
        <end position="12"/>
    </location>
</feature>